<feature type="domain" description="HTH cro/C1-type" evidence="1">
    <location>
        <begin position="7"/>
        <end position="61"/>
    </location>
</feature>
<dbReference type="InterPro" id="IPR001387">
    <property type="entry name" value="Cro/C1-type_HTH"/>
</dbReference>
<evidence type="ECO:0000313" key="2">
    <source>
        <dbReference type="EMBL" id="RJF58292.1"/>
    </source>
</evidence>
<dbReference type="RefSeq" id="WP_119803497.1">
    <property type="nucleotide sequence ID" value="NZ_QYYG01000001.1"/>
</dbReference>
<keyword evidence="3" id="KW-1185">Reference proteome</keyword>
<dbReference type="CDD" id="cd00093">
    <property type="entry name" value="HTH_XRE"/>
    <property type="match status" value="1"/>
</dbReference>
<reference evidence="2 3" key="1">
    <citation type="submission" date="2018-09" db="EMBL/GenBank/DDBJ databases">
        <title>Draft genome of a novel serratia sp. strain with antifungal activity.</title>
        <authorList>
            <person name="Dichmann S.I."/>
            <person name="Park B.P."/>
            <person name="Pathiraja D."/>
            <person name="Choi I.-G."/>
            <person name="Stougaard P."/>
            <person name="Hennessy R.C."/>
        </authorList>
    </citation>
    <scope>NUCLEOTIDE SEQUENCE [LARGE SCALE GENOMIC DNA]</scope>
    <source>
        <strain evidence="2 3">S40</strain>
    </source>
</reference>
<proteinExistence type="predicted"/>
<dbReference type="InterPro" id="IPR010982">
    <property type="entry name" value="Lambda_DNA-bd_dom_sf"/>
</dbReference>
<dbReference type="Proteomes" id="UP000284338">
    <property type="component" value="Unassembled WGS sequence"/>
</dbReference>
<evidence type="ECO:0000259" key="1">
    <source>
        <dbReference type="PROSITE" id="PS50943"/>
    </source>
</evidence>
<protein>
    <submittedName>
        <fullName evidence="2">XRE family transcriptional regulator</fullName>
    </submittedName>
</protein>
<organism evidence="2 3">
    <name type="scientific">Serratia inhibens</name>
    <dbReference type="NCBI Taxonomy" id="2338073"/>
    <lineage>
        <taxon>Bacteria</taxon>
        <taxon>Pseudomonadati</taxon>
        <taxon>Pseudomonadota</taxon>
        <taxon>Gammaproteobacteria</taxon>
        <taxon>Enterobacterales</taxon>
        <taxon>Yersiniaceae</taxon>
        <taxon>Serratia</taxon>
    </lineage>
</organism>
<evidence type="ECO:0000313" key="3">
    <source>
        <dbReference type="Proteomes" id="UP000284338"/>
    </source>
</evidence>
<dbReference type="AlphaFoldDB" id="A0AA92X6U7"/>
<dbReference type="PROSITE" id="PS50943">
    <property type="entry name" value="HTH_CROC1"/>
    <property type="match status" value="1"/>
</dbReference>
<accession>A0AA92X6U7</accession>
<comment type="caution">
    <text evidence="2">The sequence shown here is derived from an EMBL/GenBank/DDBJ whole genome shotgun (WGS) entry which is preliminary data.</text>
</comment>
<name>A0AA92X6U7_9GAMM</name>
<gene>
    <name evidence="2" type="ORF">D4100_05930</name>
</gene>
<dbReference type="EMBL" id="QYYG01000001">
    <property type="protein sequence ID" value="RJF58292.1"/>
    <property type="molecule type" value="Genomic_DNA"/>
</dbReference>
<dbReference type="SUPFAM" id="SSF47413">
    <property type="entry name" value="lambda repressor-like DNA-binding domains"/>
    <property type="match status" value="1"/>
</dbReference>
<dbReference type="GO" id="GO:0003677">
    <property type="term" value="F:DNA binding"/>
    <property type="evidence" value="ECO:0007669"/>
    <property type="project" value="InterPro"/>
</dbReference>
<sequence>MNSEAFVQLALEALSCNQKELASRLKVSPGQISKWKKGEYISPEMENKFRAIIGIGDQDPLLVFWTGSLDNANKWERLINHLAEMAQQNAETGYITYPLSDEMGILCGETLRALREMGVILPKEFPKELDFDYSATDNDEENEEHWNLIAENPYSALILEIYSALNDVYGFYVAYVAEFIADEELALFDTAADNIEPCLISLAATKIEVNHELAPNFGVFKRRVEKDYEEWLTLVKEKAFRNGIPLRAELLGLVYSSSGELGHEAEAESLGINSSRIHPDIYMNELLVGMRVIHQVLPTIMKKLGIDEGFELDSSDLRMK</sequence>